<feature type="compositionally biased region" description="Basic and acidic residues" evidence="2">
    <location>
        <begin position="263"/>
        <end position="274"/>
    </location>
</feature>
<dbReference type="InterPro" id="IPR019734">
    <property type="entry name" value="TPR_rpt"/>
</dbReference>
<sequence>MTGHYRFDKRQNSKTKLNYRKIAILHCTSLLDISQENGTLTPMTDSASDGDPVTDEQAIRAALEHNWDLAISLNLKLLSHYKDSADVLNRLGFAYLKTGNLKDAKKYLNKVRLIDPYNLIATKNLAKLESIGEGEAPNPDSLQAAHVSPLLFIEDPGRTKVAQCVNTAPASIISSVHCGQEVYLKVRNHSIEIRDAHQRYLGALPDDLSFKLMKLLEGKNTYMVFIKSAEKNALTVLVREMTRGKKFANQPSFISTTSYQPYYRERQPESDKPDVTPTGESDTEGRSDNE</sequence>
<dbReference type="STRING" id="1798374.A2Z33_01265"/>
<evidence type="ECO:0000256" key="2">
    <source>
        <dbReference type="SAM" id="MobiDB-lite"/>
    </source>
</evidence>
<proteinExistence type="predicted"/>
<dbReference type="Gene3D" id="1.25.40.10">
    <property type="entry name" value="Tetratricopeptide repeat domain"/>
    <property type="match status" value="1"/>
</dbReference>
<feature type="region of interest" description="Disordered" evidence="2">
    <location>
        <begin position="258"/>
        <end position="290"/>
    </location>
</feature>
<comment type="caution">
    <text evidence="3">The sequence shown here is derived from an EMBL/GenBank/DDBJ whole genome shotgun (WGS) entry which is preliminary data.</text>
</comment>
<reference evidence="3 4" key="1">
    <citation type="journal article" date="2016" name="Nat. Commun.">
        <title>Thousands of microbial genomes shed light on interconnected biogeochemical processes in an aquifer system.</title>
        <authorList>
            <person name="Anantharaman K."/>
            <person name="Brown C.T."/>
            <person name="Hug L.A."/>
            <person name="Sharon I."/>
            <person name="Castelle C.J."/>
            <person name="Probst A.J."/>
            <person name="Thomas B.C."/>
            <person name="Singh A."/>
            <person name="Wilkins M.J."/>
            <person name="Karaoz U."/>
            <person name="Brodie E.L."/>
            <person name="Williams K.H."/>
            <person name="Hubbard S.S."/>
            <person name="Banfield J.F."/>
        </authorList>
    </citation>
    <scope>NUCLEOTIDE SEQUENCE [LARGE SCALE GENOMIC DNA]</scope>
</reference>
<dbReference type="EMBL" id="MFJD01000009">
    <property type="protein sequence ID" value="OGG01863.1"/>
    <property type="molecule type" value="Genomic_DNA"/>
</dbReference>
<dbReference type="SUPFAM" id="SSF48452">
    <property type="entry name" value="TPR-like"/>
    <property type="match status" value="1"/>
</dbReference>
<evidence type="ECO:0000313" key="4">
    <source>
        <dbReference type="Proteomes" id="UP000178448"/>
    </source>
</evidence>
<keyword evidence="1" id="KW-0802">TPR repeat</keyword>
<evidence type="ECO:0000256" key="1">
    <source>
        <dbReference type="PROSITE-ProRule" id="PRU00339"/>
    </source>
</evidence>
<organism evidence="3 4">
    <name type="scientific">Candidatus Gottesmanbacteria bacterium RBG_16_52_11</name>
    <dbReference type="NCBI Taxonomy" id="1798374"/>
    <lineage>
        <taxon>Bacteria</taxon>
        <taxon>Candidatus Gottesmaniibacteriota</taxon>
    </lineage>
</organism>
<dbReference type="SMART" id="SM00028">
    <property type="entry name" value="TPR"/>
    <property type="match status" value="1"/>
</dbReference>
<feature type="repeat" description="TPR" evidence="1">
    <location>
        <begin position="85"/>
        <end position="118"/>
    </location>
</feature>
<dbReference type="Proteomes" id="UP000178448">
    <property type="component" value="Unassembled WGS sequence"/>
</dbReference>
<dbReference type="PROSITE" id="PS50005">
    <property type="entry name" value="TPR"/>
    <property type="match status" value="1"/>
</dbReference>
<accession>A0A1F5YP92</accession>
<protein>
    <submittedName>
        <fullName evidence="3">Uncharacterized protein</fullName>
    </submittedName>
</protein>
<dbReference type="AlphaFoldDB" id="A0A1F5YP92"/>
<gene>
    <name evidence="3" type="ORF">A2Z33_01265</name>
</gene>
<dbReference type="InterPro" id="IPR011990">
    <property type="entry name" value="TPR-like_helical_dom_sf"/>
</dbReference>
<name>A0A1F5YP92_9BACT</name>
<evidence type="ECO:0000313" key="3">
    <source>
        <dbReference type="EMBL" id="OGG01863.1"/>
    </source>
</evidence>